<sequence>MFSNRSKFNGRHDQATARRLKSGRLQRNTQHREALNNNHYNSVFSTFASESERERIIELEFRNSSEKIEEGGRGRGRGRDSGGLICLWDRSKMLKFLKGVVAGSGAGLKDLPYNIGEPYSSAWGSWTHSRGTSKARSGVGLGGSGNLSSQGLFDLFLEF</sequence>
<dbReference type="AlphaFoldDB" id="A0A438E3R8"/>
<name>A0A438E3R8_VITVI</name>
<evidence type="ECO:0000313" key="2">
    <source>
        <dbReference type="Proteomes" id="UP000288805"/>
    </source>
</evidence>
<accession>A0A438E3R8</accession>
<reference evidence="1 2" key="1">
    <citation type="journal article" date="2018" name="PLoS Genet.">
        <title>Population sequencing reveals clonal diversity and ancestral inbreeding in the grapevine cultivar Chardonnay.</title>
        <authorList>
            <person name="Roach M.J."/>
            <person name="Johnson D.L."/>
            <person name="Bohlmann J."/>
            <person name="van Vuuren H.J."/>
            <person name="Jones S.J."/>
            <person name="Pretorius I.S."/>
            <person name="Schmidt S.A."/>
            <person name="Borneman A.R."/>
        </authorList>
    </citation>
    <scope>NUCLEOTIDE SEQUENCE [LARGE SCALE GENOMIC DNA]</scope>
    <source>
        <strain evidence="2">cv. Chardonnay</strain>
        <tissue evidence="1">Leaf</tissue>
    </source>
</reference>
<organism evidence="1 2">
    <name type="scientific">Vitis vinifera</name>
    <name type="common">Grape</name>
    <dbReference type="NCBI Taxonomy" id="29760"/>
    <lineage>
        <taxon>Eukaryota</taxon>
        <taxon>Viridiplantae</taxon>
        <taxon>Streptophyta</taxon>
        <taxon>Embryophyta</taxon>
        <taxon>Tracheophyta</taxon>
        <taxon>Spermatophyta</taxon>
        <taxon>Magnoliopsida</taxon>
        <taxon>eudicotyledons</taxon>
        <taxon>Gunneridae</taxon>
        <taxon>Pentapetalae</taxon>
        <taxon>rosids</taxon>
        <taxon>Vitales</taxon>
        <taxon>Vitaceae</taxon>
        <taxon>Viteae</taxon>
        <taxon>Vitis</taxon>
    </lineage>
</organism>
<dbReference type="Proteomes" id="UP000288805">
    <property type="component" value="Unassembled WGS sequence"/>
</dbReference>
<protein>
    <submittedName>
        <fullName evidence="1">Uncharacterized protein</fullName>
    </submittedName>
</protein>
<gene>
    <name evidence="1" type="ORF">CK203_070798</name>
</gene>
<comment type="caution">
    <text evidence="1">The sequence shown here is derived from an EMBL/GenBank/DDBJ whole genome shotgun (WGS) entry which is preliminary data.</text>
</comment>
<evidence type="ECO:0000313" key="1">
    <source>
        <dbReference type="EMBL" id="RVW42366.1"/>
    </source>
</evidence>
<proteinExistence type="predicted"/>
<dbReference type="EMBL" id="QGNW01001405">
    <property type="protein sequence ID" value="RVW42366.1"/>
    <property type="molecule type" value="Genomic_DNA"/>
</dbReference>